<feature type="region of interest" description="Disordered" evidence="1">
    <location>
        <begin position="1"/>
        <end position="24"/>
    </location>
</feature>
<dbReference type="AlphaFoldDB" id="A0A284RS19"/>
<accession>A0A284RS19</accession>
<dbReference type="STRING" id="47428.A0A284RS19"/>
<proteinExistence type="predicted"/>
<dbReference type="Proteomes" id="UP000219338">
    <property type="component" value="Unassembled WGS sequence"/>
</dbReference>
<feature type="compositionally biased region" description="Low complexity" evidence="1">
    <location>
        <begin position="1"/>
        <end position="10"/>
    </location>
</feature>
<protein>
    <submittedName>
        <fullName evidence="2">Uncharacterized protein</fullName>
    </submittedName>
</protein>
<reference evidence="3" key="1">
    <citation type="journal article" date="2017" name="Nat. Ecol. Evol.">
        <title>Genome expansion and lineage-specific genetic innovations in the forest pathogenic fungi Armillaria.</title>
        <authorList>
            <person name="Sipos G."/>
            <person name="Prasanna A.N."/>
            <person name="Walter M.C."/>
            <person name="O'Connor E."/>
            <person name="Balint B."/>
            <person name="Krizsan K."/>
            <person name="Kiss B."/>
            <person name="Hess J."/>
            <person name="Varga T."/>
            <person name="Slot J."/>
            <person name="Riley R."/>
            <person name="Boka B."/>
            <person name="Rigling D."/>
            <person name="Barry K."/>
            <person name="Lee J."/>
            <person name="Mihaltcheva S."/>
            <person name="LaButti K."/>
            <person name="Lipzen A."/>
            <person name="Waldron R."/>
            <person name="Moloney N.M."/>
            <person name="Sperisen C."/>
            <person name="Kredics L."/>
            <person name="Vagvoelgyi C."/>
            <person name="Patrignani A."/>
            <person name="Fitzpatrick D."/>
            <person name="Nagy I."/>
            <person name="Doyle S."/>
            <person name="Anderson J.B."/>
            <person name="Grigoriev I.V."/>
            <person name="Gueldener U."/>
            <person name="Muensterkoetter M."/>
            <person name="Nagy L.G."/>
        </authorList>
    </citation>
    <scope>NUCLEOTIDE SEQUENCE [LARGE SCALE GENOMIC DNA]</scope>
    <source>
        <strain evidence="3">C18/9</strain>
    </source>
</reference>
<dbReference type="OrthoDB" id="433474at2759"/>
<keyword evidence="3" id="KW-1185">Reference proteome</keyword>
<name>A0A284RS19_ARMOS</name>
<evidence type="ECO:0000313" key="2">
    <source>
        <dbReference type="EMBL" id="SJL11554.1"/>
    </source>
</evidence>
<gene>
    <name evidence="2" type="ORF">ARMOST_14959</name>
</gene>
<organism evidence="2 3">
    <name type="scientific">Armillaria ostoyae</name>
    <name type="common">Armillaria root rot fungus</name>
    <dbReference type="NCBI Taxonomy" id="47428"/>
    <lineage>
        <taxon>Eukaryota</taxon>
        <taxon>Fungi</taxon>
        <taxon>Dikarya</taxon>
        <taxon>Basidiomycota</taxon>
        <taxon>Agaricomycotina</taxon>
        <taxon>Agaricomycetes</taxon>
        <taxon>Agaricomycetidae</taxon>
        <taxon>Agaricales</taxon>
        <taxon>Marasmiineae</taxon>
        <taxon>Physalacriaceae</taxon>
        <taxon>Armillaria</taxon>
    </lineage>
</organism>
<sequence>MVAASTWAYAPSPPSPTSSTPTLVPSPTHRFITIVPDYCLVDSGVQFPGAAQDARDAIQRATGAMNVLIILALPKLYSPTLHPRIKGAVLLSGSYTFENMPADRKDSVGL</sequence>
<dbReference type="EMBL" id="FUEG01000014">
    <property type="protein sequence ID" value="SJL11554.1"/>
    <property type="molecule type" value="Genomic_DNA"/>
</dbReference>
<evidence type="ECO:0000256" key="1">
    <source>
        <dbReference type="SAM" id="MobiDB-lite"/>
    </source>
</evidence>
<evidence type="ECO:0000313" key="3">
    <source>
        <dbReference type="Proteomes" id="UP000219338"/>
    </source>
</evidence>